<feature type="transmembrane region" description="Helical" evidence="7">
    <location>
        <begin position="567"/>
        <end position="592"/>
    </location>
</feature>
<reference evidence="8" key="1">
    <citation type="submission" date="2021-03" db="EMBL/GenBank/DDBJ databases">
        <authorList>
            <person name="Tagirdzhanova G."/>
        </authorList>
    </citation>
    <scope>NUCLEOTIDE SEQUENCE</scope>
</reference>
<dbReference type="AlphaFoldDB" id="A0A8H3FQD9"/>
<evidence type="ECO:0000256" key="4">
    <source>
        <dbReference type="ARBA" id="ARBA00022989"/>
    </source>
</evidence>
<evidence type="ECO:0000313" key="8">
    <source>
        <dbReference type="EMBL" id="CAF9928729.1"/>
    </source>
</evidence>
<dbReference type="PANTHER" id="PTHR17920">
    <property type="entry name" value="TRANSMEMBRANE AND COILED-COIL DOMAIN-CONTAINING PROTEIN 4 TMCO4"/>
    <property type="match status" value="1"/>
</dbReference>
<dbReference type="SUPFAM" id="SSF53474">
    <property type="entry name" value="alpha/beta-Hydrolases"/>
    <property type="match status" value="1"/>
</dbReference>
<dbReference type="EMBL" id="CAJPDQ010000030">
    <property type="protein sequence ID" value="CAF9928729.1"/>
    <property type="molecule type" value="Genomic_DNA"/>
</dbReference>
<dbReference type="InterPro" id="IPR029058">
    <property type="entry name" value="AB_hydrolase_fold"/>
</dbReference>
<organism evidence="8 9">
    <name type="scientific">Gomphillus americanus</name>
    <dbReference type="NCBI Taxonomy" id="1940652"/>
    <lineage>
        <taxon>Eukaryota</taxon>
        <taxon>Fungi</taxon>
        <taxon>Dikarya</taxon>
        <taxon>Ascomycota</taxon>
        <taxon>Pezizomycotina</taxon>
        <taxon>Lecanoromycetes</taxon>
        <taxon>OSLEUM clade</taxon>
        <taxon>Ostropomycetidae</taxon>
        <taxon>Ostropales</taxon>
        <taxon>Graphidaceae</taxon>
        <taxon>Gomphilloideae</taxon>
        <taxon>Gomphillus</taxon>
    </lineage>
</organism>
<evidence type="ECO:0000256" key="1">
    <source>
        <dbReference type="ARBA" id="ARBA00004141"/>
    </source>
</evidence>
<feature type="compositionally biased region" description="Acidic residues" evidence="6">
    <location>
        <begin position="1149"/>
        <end position="1158"/>
    </location>
</feature>
<feature type="compositionally biased region" description="Basic and acidic residues" evidence="6">
    <location>
        <begin position="111"/>
        <end position="120"/>
    </location>
</feature>
<comment type="subcellular location">
    <subcellularLocation>
        <location evidence="1">Membrane</location>
        <topology evidence="1">Multi-pass membrane protein</topology>
    </subcellularLocation>
</comment>
<evidence type="ECO:0000256" key="3">
    <source>
        <dbReference type="ARBA" id="ARBA00022692"/>
    </source>
</evidence>
<comment type="caution">
    <text evidence="8">The sequence shown here is derived from an EMBL/GenBank/DDBJ whole genome shotgun (WGS) entry which is preliminary data.</text>
</comment>
<evidence type="ECO:0000256" key="7">
    <source>
        <dbReference type="SAM" id="Phobius"/>
    </source>
</evidence>
<feature type="compositionally biased region" description="Polar residues" evidence="6">
    <location>
        <begin position="1019"/>
        <end position="1032"/>
    </location>
</feature>
<evidence type="ECO:0000256" key="5">
    <source>
        <dbReference type="ARBA" id="ARBA00023136"/>
    </source>
</evidence>
<dbReference type="GO" id="GO:0016020">
    <property type="term" value="C:membrane"/>
    <property type="evidence" value="ECO:0007669"/>
    <property type="project" value="UniProtKB-SubCell"/>
</dbReference>
<keyword evidence="5 7" id="KW-0472">Membrane</keyword>
<keyword evidence="3 7" id="KW-0812">Transmembrane</keyword>
<dbReference type="Proteomes" id="UP000664169">
    <property type="component" value="Unassembled WGS sequence"/>
</dbReference>
<sequence length="1169" mass="128933">MSDSQPPRLPPSSHVKDIKNLPETELQTSGSSVQPRPRTHVRHVSLEQHGVTKQPVKIEKLPTDLDDFGLPMRNSQSSRANSVGSDGIGHDTSISKEQDIGTTVSKRRSRSGREIGDRSRSTSAGRVRRTEAIREEGTNIEHEQDGLDVERGRRDIVQDRPHSTVASRNRSLAGSRARSKTADDATKNQDLEATEADQRRSRATTMSKVMETTGSRNIGGVSEWSHQALAPQKEEATEEKEEEWQDMPALGEYDIYDDDGRLVAKGARGELDDGDKGGAGKGYTRVQIDDDARSVTSMDENTSYLFKEKGTNVVDEDEDVRDPLAQMQATKDLLTEGQRIAYVGAARLAMIQLLKELDNIISENKQVKKDAAVAVEAMKMWSQKMMVRLYGHMDIDAAEQVMIEQLADHGVQTSDLTPALMQSARVKNPMAEAEAAVHEHKDDASSDHSAYATPEESNSPTTEVPVELREVQSPAQLAKSKSIDIDLRWTVLCDLFLVLIADSIYDARSRKLLELVAQGLDVRWLDICRFEKRVTDALEMQEEAARENWDEAQHMEDRRKKALKRKYMYMGLATVGGSLIIGLSAGLLAPVIGAGLAAGFTTIGVAGTSGFLAGAGGTALITTIGVTTGGSIAIKASNRRMGAVKTFEYRPLHNNKRVNLIVTVSGWMNGKVDDVRLPFSTIDPIMGDVYSIHWEPDMLQSIGDTVRILATEALTTGLQQVLAATILTTLMAALALPVWLMKLSYLVDNPWSVSMDRADAAGLILADSLCERNLGARPITLVGFSLGARVIFSCLKEMVNKGAHGLIQNVYLFGSPIVANINDYNRVRTIISGRFVNGYATNDWILGYLFRATKGGISRVAGLKAVEGAHGLENLDVTEFVQGHMAYRAAMPRLLRHVGWEVESDEFDEIIDPDPENHEARQRELIKEIEDARKEAEKPEKKRFGFFKRGKPADKKNWEMYDEKMGAGKGENNGTHERKNSSVLFDIEAIKRELASEAIEVRQLETTLPAMHIDIHSPRNPTDTGTIQSPNEDSAALSRQISRQPSISSEAPEDSSLKQESTSQAVAPRERSPSLMQRIFTGGGNKTPTGEQNTLTPLPVSSTPLPSAALAWRQHSRSSSPSLEHASALPPPQFNTLHSMPLEKNAWNDNEDEDEADWNQERRVVMSFE</sequence>
<feature type="compositionally biased region" description="Polar residues" evidence="6">
    <location>
        <begin position="25"/>
        <end position="34"/>
    </location>
</feature>
<dbReference type="Pfam" id="PF05277">
    <property type="entry name" value="DUF726"/>
    <property type="match status" value="1"/>
</dbReference>
<feature type="region of interest" description="Disordered" evidence="6">
    <location>
        <begin position="1"/>
        <end position="244"/>
    </location>
</feature>
<feature type="compositionally biased region" description="Polar residues" evidence="6">
    <location>
        <begin position="203"/>
        <end position="216"/>
    </location>
</feature>
<keyword evidence="4 7" id="KW-1133">Transmembrane helix</keyword>
<feature type="region of interest" description="Disordered" evidence="6">
    <location>
        <begin position="438"/>
        <end position="465"/>
    </location>
</feature>
<evidence type="ECO:0000256" key="6">
    <source>
        <dbReference type="SAM" id="MobiDB-lite"/>
    </source>
</evidence>
<dbReference type="PANTHER" id="PTHR17920:SF3">
    <property type="entry name" value="TRANSMEMBRANE AND COILED-COIL DOMAIN-CONTAINING PROTEIN 4"/>
    <property type="match status" value="1"/>
</dbReference>
<feature type="transmembrane region" description="Helical" evidence="7">
    <location>
        <begin position="612"/>
        <end position="634"/>
    </location>
</feature>
<evidence type="ECO:0000256" key="2">
    <source>
        <dbReference type="ARBA" id="ARBA00009824"/>
    </source>
</evidence>
<feature type="compositionally biased region" description="Low complexity" evidence="6">
    <location>
        <begin position="1094"/>
        <end position="1111"/>
    </location>
</feature>
<feature type="region of interest" description="Disordered" evidence="6">
    <location>
        <begin position="1012"/>
        <end position="1169"/>
    </location>
</feature>
<feature type="compositionally biased region" description="Low complexity" evidence="6">
    <location>
        <begin position="1038"/>
        <end position="1049"/>
    </location>
</feature>
<gene>
    <name evidence="8" type="ORF">GOMPHAMPRED_005221</name>
</gene>
<evidence type="ECO:0000313" key="9">
    <source>
        <dbReference type="Proteomes" id="UP000664169"/>
    </source>
</evidence>
<comment type="similarity">
    <text evidence="2">Belongs to the TMCO4 family.</text>
</comment>
<feature type="compositionally biased region" description="Polar residues" evidence="6">
    <location>
        <begin position="73"/>
        <end position="84"/>
    </location>
</feature>
<protein>
    <recommendedName>
        <fullName evidence="10">DUF726-domain-containing protein</fullName>
    </recommendedName>
</protein>
<feature type="compositionally biased region" description="Basic and acidic residues" evidence="6">
    <location>
        <begin position="128"/>
        <end position="162"/>
    </location>
</feature>
<feature type="compositionally biased region" description="Basic and acidic residues" evidence="6">
    <location>
        <begin position="180"/>
        <end position="200"/>
    </location>
</feature>
<name>A0A8H3FQD9_9LECA</name>
<proteinExistence type="inferred from homology"/>
<dbReference type="OrthoDB" id="277931at2759"/>
<keyword evidence="9" id="KW-1185">Reference proteome</keyword>
<evidence type="ECO:0008006" key="10">
    <source>
        <dbReference type="Google" id="ProtNLM"/>
    </source>
</evidence>
<feature type="transmembrane region" description="Helical" evidence="7">
    <location>
        <begin position="721"/>
        <end position="740"/>
    </location>
</feature>
<accession>A0A8H3FQD9</accession>
<dbReference type="InterPro" id="IPR007941">
    <property type="entry name" value="DUF726"/>
</dbReference>
<feature type="compositionally biased region" description="Basic and acidic residues" evidence="6">
    <location>
        <begin position="1159"/>
        <end position="1169"/>
    </location>
</feature>